<keyword evidence="12" id="KW-0472">Membrane</keyword>
<comment type="function">
    <text evidence="7 10">TFIIF is a general transcription initiation factor that binds to RNA polymerase II and helps to recruit it to the initiation complex in collaboration with TFIIB. It promotes transcription elongation.</text>
</comment>
<dbReference type="SUPFAM" id="SSF46785">
    <property type="entry name" value="Winged helix' DNA-binding domain"/>
    <property type="match status" value="1"/>
</dbReference>
<keyword evidence="12" id="KW-1133">Transmembrane helix</keyword>
<feature type="binding site" evidence="8">
    <location>
        <position position="178"/>
    </location>
    <ligand>
        <name>Cu cation</name>
        <dbReference type="ChEBI" id="CHEBI:23378"/>
    </ligand>
</feature>
<evidence type="ECO:0000256" key="3">
    <source>
        <dbReference type="ARBA" id="ARBA00023015"/>
    </source>
</evidence>
<feature type="binding site" evidence="8">
    <location>
        <position position="174"/>
    </location>
    <ligand>
        <name>Cu cation</name>
        <dbReference type="ChEBI" id="CHEBI:23378"/>
    </ligand>
</feature>
<evidence type="ECO:0000313" key="14">
    <source>
        <dbReference type="Proteomes" id="UP001176961"/>
    </source>
</evidence>
<dbReference type="Pfam" id="PF02630">
    <property type="entry name" value="SCO1-SenC"/>
    <property type="match status" value="1"/>
</dbReference>
<comment type="subcellular location">
    <subcellularLocation>
        <location evidence="1 10">Nucleus</location>
    </subcellularLocation>
</comment>
<dbReference type="InterPro" id="IPR003782">
    <property type="entry name" value="SCO1/SenC"/>
</dbReference>
<evidence type="ECO:0000256" key="11">
    <source>
        <dbReference type="SAM" id="MobiDB-lite"/>
    </source>
</evidence>
<gene>
    <name evidence="13" type="ORF">CYNAS_LOCUS16635</name>
</gene>
<evidence type="ECO:0000256" key="12">
    <source>
        <dbReference type="SAM" id="Phobius"/>
    </source>
</evidence>
<feature type="compositionally biased region" description="Acidic residues" evidence="11">
    <location>
        <begin position="624"/>
        <end position="634"/>
    </location>
</feature>
<dbReference type="InterPro" id="IPR011039">
    <property type="entry name" value="TFIIF_interaction"/>
</dbReference>
<feature type="compositionally biased region" description="Basic and acidic residues" evidence="11">
    <location>
        <begin position="593"/>
        <end position="607"/>
    </location>
</feature>
<evidence type="ECO:0000256" key="4">
    <source>
        <dbReference type="ARBA" id="ARBA00023125"/>
    </source>
</evidence>
<comment type="similarity">
    <text evidence="2">Belongs to the SCO1/2 family.</text>
</comment>
<dbReference type="SUPFAM" id="SSF50916">
    <property type="entry name" value="Rap30/74 interaction domains"/>
    <property type="match status" value="1"/>
</dbReference>
<evidence type="ECO:0000256" key="6">
    <source>
        <dbReference type="ARBA" id="ARBA00023242"/>
    </source>
</evidence>
<keyword evidence="5 10" id="KW-0804">Transcription</keyword>
<feature type="region of interest" description="Disordered" evidence="11">
    <location>
        <begin position="498"/>
        <end position="736"/>
    </location>
</feature>
<protein>
    <recommendedName>
        <fullName evidence="10">Transcription initiation factor IIF subunit alpha</fullName>
    </recommendedName>
</protein>
<dbReference type="GO" id="GO:0005634">
    <property type="term" value="C:nucleus"/>
    <property type="evidence" value="ECO:0007669"/>
    <property type="project" value="UniProtKB-SubCell"/>
</dbReference>
<dbReference type="SUPFAM" id="SSF52833">
    <property type="entry name" value="Thioredoxin-like"/>
    <property type="match status" value="1"/>
</dbReference>
<dbReference type="GO" id="GO:0005739">
    <property type="term" value="C:mitochondrion"/>
    <property type="evidence" value="ECO:0007669"/>
    <property type="project" value="GOC"/>
</dbReference>
<feature type="transmembrane region" description="Helical" evidence="12">
    <location>
        <begin position="102"/>
        <end position="120"/>
    </location>
</feature>
<dbReference type="InterPro" id="IPR008851">
    <property type="entry name" value="TFIIF-alpha"/>
</dbReference>
<dbReference type="FunFam" id="3.40.30.10:FF:000013">
    <property type="entry name" value="Blast:Protein SCO1 homolog, mitochondrial"/>
    <property type="match status" value="1"/>
</dbReference>
<feature type="compositionally biased region" description="Basic residues" evidence="11">
    <location>
        <begin position="547"/>
        <end position="560"/>
    </location>
</feature>
<evidence type="ECO:0000256" key="7">
    <source>
        <dbReference type="ARBA" id="ARBA00025232"/>
    </source>
</evidence>
<organism evidence="13 14">
    <name type="scientific">Cylicocyclus nassatus</name>
    <name type="common">Nematode worm</name>
    <dbReference type="NCBI Taxonomy" id="53992"/>
    <lineage>
        <taxon>Eukaryota</taxon>
        <taxon>Metazoa</taxon>
        <taxon>Ecdysozoa</taxon>
        <taxon>Nematoda</taxon>
        <taxon>Chromadorea</taxon>
        <taxon>Rhabditida</taxon>
        <taxon>Rhabditina</taxon>
        <taxon>Rhabditomorpha</taxon>
        <taxon>Strongyloidea</taxon>
        <taxon>Strongylidae</taxon>
        <taxon>Cylicocyclus</taxon>
    </lineage>
</organism>
<keyword evidence="12" id="KW-0812">Transmembrane</keyword>
<feature type="compositionally biased region" description="Basic and acidic residues" evidence="11">
    <location>
        <begin position="710"/>
        <end position="721"/>
    </location>
</feature>
<dbReference type="Proteomes" id="UP001176961">
    <property type="component" value="Unassembled WGS sequence"/>
</dbReference>
<evidence type="ECO:0000256" key="10">
    <source>
        <dbReference type="RuleBase" id="RU366044"/>
    </source>
</evidence>
<name>A0AA36H640_CYLNA</name>
<dbReference type="EMBL" id="CATQJL010000316">
    <property type="protein sequence ID" value="CAJ0604652.1"/>
    <property type="molecule type" value="Genomic_DNA"/>
</dbReference>
<proteinExistence type="inferred from homology"/>
<keyword evidence="3 10" id="KW-0805">Transcription regulation</keyword>
<dbReference type="CDD" id="cd02968">
    <property type="entry name" value="SCO"/>
    <property type="match status" value="1"/>
</dbReference>
<dbReference type="InterPro" id="IPR036249">
    <property type="entry name" value="Thioredoxin-like_sf"/>
</dbReference>
<keyword evidence="4 10" id="KW-0238">DNA-binding</keyword>
<dbReference type="AlphaFoldDB" id="A0AA36H640"/>
<evidence type="ECO:0000256" key="5">
    <source>
        <dbReference type="ARBA" id="ARBA00023163"/>
    </source>
</evidence>
<dbReference type="Pfam" id="PF05793">
    <property type="entry name" value="TFIIF_alpha"/>
    <property type="match status" value="1"/>
</dbReference>
<dbReference type="Gene3D" id="1.10.10.10">
    <property type="entry name" value="Winged helix-like DNA-binding domain superfamily/Winged helix DNA-binding domain"/>
    <property type="match status" value="1"/>
</dbReference>
<dbReference type="InterPro" id="IPR036388">
    <property type="entry name" value="WH-like_DNA-bd_sf"/>
</dbReference>
<evidence type="ECO:0000256" key="8">
    <source>
        <dbReference type="PIRSR" id="PIRSR603782-1"/>
    </source>
</evidence>
<keyword evidence="6 10" id="KW-0539">Nucleus</keyword>
<comment type="caution">
    <text evidence="13">The sequence shown here is derived from an EMBL/GenBank/DDBJ whole genome shotgun (WGS) entry which is preliminary data.</text>
</comment>
<dbReference type="GO" id="GO:0032968">
    <property type="term" value="P:positive regulation of transcription elongation by RNA polymerase II"/>
    <property type="evidence" value="ECO:0007669"/>
    <property type="project" value="InterPro"/>
</dbReference>
<dbReference type="PANTHER" id="PTHR12151:SF5">
    <property type="entry name" value="AT19154P"/>
    <property type="match status" value="1"/>
</dbReference>
<dbReference type="Gene3D" id="3.40.30.10">
    <property type="entry name" value="Glutaredoxin"/>
    <property type="match status" value="1"/>
</dbReference>
<comment type="similarity">
    <text evidence="10">Belongs to the TFIIF alpha subunit family.</text>
</comment>
<feature type="compositionally biased region" description="Basic and acidic residues" evidence="11">
    <location>
        <begin position="535"/>
        <end position="546"/>
    </location>
</feature>
<feature type="compositionally biased region" description="Basic and acidic residues" evidence="11">
    <location>
        <begin position="667"/>
        <end position="682"/>
    </location>
</feature>
<dbReference type="InterPro" id="IPR036390">
    <property type="entry name" value="WH_DNA-bd_sf"/>
</dbReference>
<dbReference type="GO" id="GO:0046872">
    <property type="term" value="F:metal ion binding"/>
    <property type="evidence" value="ECO:0007669"/>
    <property type="project" value="UniProtKB-KW"/>
</dbReference>
<dbReference type="GO" id="GO:0006367">
    <property type="term" value="P:transcription initiation at RNA polymerase II promoter"/>
    <property type="evidence" value="ECO:0007669"/>
    <property type="project" value="InterPro"/>
</dbReference>
<feature type="disulfide bond" description="Redox-active" evidence="9">
    <location>
        <begin position="174"/>
        <end position="178"/>
    </location>
</feature>
<accession>A0AA36H640</accession>
<keyword evidence="8" id="KW-0186">Copper</keyword>
<evidence type="ECO:0000256" key="2">
    <source>
        <dbReference type="ARBA" id="ARBA00010996"/>
    </source>
</evidence>
<keyword evidence="8" id="KW-0479">Metal-binding</keyword>
<evidence type="ECO:0000313" key="13">
    <source>
        <dbReference type="EMBL" id="CAJ0604652.1"/>
    </source>
</evidence>
<feature type="binding site" evidence="8">
    <location>
        <position position="269"/>
    </location>
    <ligand>
        <name>Cu cation</name>
        <dbReference type="ChEBI" id="CHEBI:23378"/>
    </ligand>
</feature>
<keyword evidence="14" id="KW-1185">Reference proteome</keyword>
<dbReference type="GO" id="GO:0003677">
    <property type="term" value="F:DNA binding"/>
    <property type="evidence" value="ECO:0007669"/>
    <property type="project" value="UniProtKB-KW"/>
</dbReference>
<sequence length="796" mass="90545">MLLNRSVAKLLCCSLRLSRNNAYLRRLGAAQLSTSSVLAAEKKADDELEKELNKLNEILKKDFASTVKKGEEEMDKTFMNFKAKREFSAAAYKRSMIFNWRIAAATLGVGATCLLALFYIRKIRLEEREKHMKYIAGKARIGGDWELVNTEGKLEGSEQLKGNWLLLYFGFTHCPDICPDEIDKMIEVVNILDSKPEKERIPIKPIFISVDPERDTPARVKEYCAEFSSKLQGYTGTVEQVNKVAKTFRVYHSQGPRTGKNKDDYIVDHTVITYLIDPEGNFHDYYGQNKSANEIANIIQMKVLKYRAKHRMASQPPTKSEFVVRVPRKSDHKRFSVLKFNGMDHVDTSKWTVESMVHMEREDNKSVTLSRESVQEYGEGSEYGKAAREEARRKKYGRQAKSYKLDNQPWHLSFLEADGRTRKMKSIREGGAGEHADYWVFLKSGEEFVAYKVDDWHKFLPAITHKTLDIDQAEEKFLERNKVMNQFALKAQIMSQLKAGEEDGEQPEKPTRTLKIKDGYSSSDSDGSEDDRNDDEGAQKKKDSVAKKKKAHEKPKKDKRQRVENGDEIAPYESTDGEDEGREYDYMSDSGSDSDREEVPGDEKIEKQLVGVGDEEGLKKMIDSEEESDSDEEDLTKKLLNNDGERKKELLDIEERDSSGSDTDDPDKEKIDSVVFMPKKEVPNGGEPSSSGLSKKRSAETDSSGGDAANDAKRPKIESPHVPEGLNEETVRKYLRRKPHTTKELLAKIKQKCGDMTKAEIVTKLAAILKAIEPHQFKQKQGKKDVLFFSLTNTLA</sequence>
<evidence type="ECO:0000256" key="1">
    <source>
        <dbReference type="ARBA" id="ARBA00004123"/>
    </source>
</evidence>
<dbReference type="PANTHER" id="PTHR12151">
    <property type="entry name" value="ELECTRON TRANSPORT PROTIN SCO1/SENC FAMILY MEMBER"/>
    <property type="match status" value="1"/>
</dbReference>
<reference evidence="13" key="1">
    <citation type="submission" date="2023-07" db="EMBL/GenBank/DDBJ databases">
        <authorList>
            <consortium name="CYATHOMIX"/>
        </authorList>
    </citation>
    <scope>NUCLEOTIDE SEQUENCE</scope>
    <source>
        <strain evidence="13">N/A</strain>
    </source>
</reference>
<evidence type="ECO:0000256" key="9">
    <source>
        <dbReference type="PIRSR" id="PIRSR603782-2"/>
    </source>
</evidence>
<feature type="compositionally biased region" description="Basic and acidic residues" evidence="11">
    <location>
        <begin position="643"/>
        <end position="659"/>
    </location>
</feature>
<feature type="compositionally biased region" description="Basic and acidic residues" evidence="11">
    <location>
        <begin position="506"/>
        <end position="518"/>
    </location>
</feature>
<keyword evidence="9" id="KW-1015">Disulfide bond</keyword>
<dbReference type="GO" id="GO:0033617">
    <property type="term" value="P:mitochondrial respiratory chain complex IV assembly"/>
    <property type="evidence" value="ECO:0007669"/>
    <property type="project" value="TreeGrafter"/>
</dbReference>